<keyword evidence="3" id="KW-1185">Reference proteome</keyword>
<reference evidence="2 3" key="1">
    <citation type="journal article" date="2014" name="Int. J. Syst. Evol. Microbiol.">
        <title>Complete genome sequence of Corynebacterium casei LMG S-19264T (=DSM 44701T), isolated from a smear-ripened cheese.</title>
        <authorList>
            <consortium name="US DOE Joint Genome Institute (JGI-PGF)"/>
            <person name="Walter F."/>
            <person name="Albersmeier A."/>
            <person name="Kalinowski J."/>
            <person name="Ruckert C."/>
        </authorList>
    </citation>
    <scope>NUCLEOTIDE SEQUENCE [LARGE SCALE GENOMIC DNA]</scope>
    <source>
        <strain evidence="2 3">CGMCC 1.16330</strain>
    </source>
</reference>
<sequence length="94" mass="10410">MARPGAVPRPRLIRPAVPDDGARRSGECSACAALRSPLSPAPRLPPRDIAVTYRLAGDREMRIAWLSGEQRMRVDMPEGQGAMIMDLKERRAFL</sequence>
<proteinExistence type="predicted"/>
<protein>
    <submittedName>
        <fullName evidence="2">Uncharacterized protein</fullName>
    </submittedName>
</protein>
<evidence type="ECO:0000313" key="2">
    <source>
        <dbReference type="EMBL" id="GGG46623.1"/>
    </source>
</evidence>
<dbReference type="EMBL" id="BMKS01000015">
    <property type="protein sequence ID" value="GGG46623.1"/>
    <property type="molecule type" value="Genomic_DNA"/>
</dbReference>
<organism evidence="2 3">
    <name type="scientific">Caldovatus sediminis</name>
    <dbReference type="NCBI Taxonomy" id="2041189"/>
    <lineage>
        <taxon>Bacteria</taxon>
        <taxon>Pseudomonadati</taxon>
        <taxon>Pseudomonadota</taxon>
        <taxon>Alphaproteobacteria</taxon>
        <taxon>Acetobacterales</taxon>
        <taxon>Roseomonadaceae</taxon>
        <taxon>Caldovatus</taxon>
    </lineage>
</organism>
<accession>A0A8J2ZE06</accession>
<name>A0A8J2ZE06_9PROT</name>
<evidence type="ECO:0000256" key="1">
    <source>
        <dbReference type="SAM" id="MobiDB-lite"/>
    </source>
</evidence>
<feature type="region of interest" description="Disordered" evidence="1">
    <location>
        <begin position="1"/>
        <end position="25"/>
    </location>
</feature>
<gene>
    <name evidence="2" type="ORF">GCM10010964_37490</name>
</gene>
<dbReference type="AlphaFoldDB" id="A0A8J2ZE06"/>
<comment type="caution">
    <text evidence="2">The sequence shown here is derived from an EMBL/GenBank/DDBJ whole genome shotgun (WGS) entry which is preliminary data.</text>
</comment>
<dbReference type="Proteomes" id="UP000597507">
    <property type="component" value="Unassembled WGS sequence"/>
</dbReference>
<evidence type="ECO:0000313" key="3">
    <source>
        <dbReference type="Proteomes" id="UP000597507"/>
    </source>
</evidence>